<sequence length="284" mass="32677">MIYGTSFSHPYICDHFRLSVQEAFLALIDLKLDLVRLSCYWSEIEKAPGNYDFSQIETLLQMAEKAGQKIVITIGLKAVRWPEFYIPSWTSYDEVIINPNRLWLFLEQAISLANRYSCVKYLQIENEPLDKSGPNKLIVPLKLLEQEIETARRFSQLPIILTVWGNKSLQDNRLSELAKLADIIGLDFYCQIPDGRGGYWGPADSAKEIGKAILSINKPVWLTELQTNPWKDSPGLTPEKIMATNLDFAKKLPVKAILFWGFEYRYSQNTLKPQLLSDYQPDFF</sequence>
<evidence type="ECO:0008006" key="3">
    <source>
        <dbReference type="Google" id="ProtNLM"/>
    </source>
</evidence>
<dbReference type="AlphaFoldDB" id="A0A1F7KGN1"/>
<dbReference type="EMBL" id="MGBG01000002">
    <property type="protein sequence ID" value="OGK67010.1"/>
    <property type="molecule type" value="Genomic_DNA"/>
</dbReference>
<dbReference type="SUPFAM" id="SSF51445">
    <property type="entry name" value="(Trans)glycosidases"/>
    <property type="match status" value="1"/>
</dbReference>
<dbReference type="Gene3D" id="3.20.20.80">
    <property type="entry name" value="Glycosidases"/>
    <property type="match status" value="1"/>
</dbReference>
<evidence type="ECO:0000313" key="2">
    <source>
        <dbReference type="Proteomes" id="UP000178450"/>
    </source>
</evidence>
<dbReference type="Proteomes" id="UP000178450">
    <property type="component" value="Unassembled WGS sequence"/>
</dbReference>
<evidence type="ECO:0000313" key="1">
    <source>
        <dbReference type="EMBL" id="OGK67010.1"/>
    </source>
</evidence>
<reference evidence="1 2" key="1">
    <citation type="journal article" date="2016" name="Nat. Commun.">
        <title>Thousands of microbial genomes shed light on interconnected biogeochemical processes in an aquifer system.</title>
        <authorList>
            <person name="Anantharaman K."/>
            <person name="Brown C.T."/>
            <person name="Hug L.A."/>
            <person name="Sharon I."/>
            <person name="Castelle C.J."/>
            <person name="Probst A.J."/>
            <person name="Thomas B.C."/>
            <person name="Singh A."/>
            <person name="Wilkins M.J."/>
            <person name="Karaoz U."/>
            <person name="Brodie E.L."/>
            <person name="Williams K.H."/>
            <person name="Hubbard S.S."/>
            <person name="Banfield J.F."/>
        </authorList>
    </citation>
    <scope>NUCLEOTIDE SEQUENCE [LARGE SCALE GENOMIC DNA]</scope>
</reference>
<dbReference type="InterPro" id="IPR017853">
    <property type="entry name" value="GH"/>
</dbReference>
<proteinExistence type="predicted"/>
<name>A0A1F7KGN1_9BACT</name>
<protein>
    <recommendedName>
        <fullName evidence="3">Glycoside hydrolase family 42 N-terminal domain-containing protein</fullName>
    </recommendedName>
</protein>
<gene>
    <name evidence="1" type="ORF">A2209_03065</name>
</gene>
<accession>A0A1F7KGN1</accession>
<comment type="caution">
    <text evidence="1">The sequence shown here is derived from an EMBL/GenBank/DDBJ whole genome shotgun (WGS) entry which is preliminary data.</text>
</comment>
<organism evidence="1 2">
    <name type="scientific">Candidatus Roizmanbacteria bacterium RIFOXYA1_FULL_41_12</name>
    <dbReference type="NCBI Taxonomy" id="1802082"/>
    <lineage>
        <taxon>Bacteria</taxon>
        <taxon>Candidatus Roizmaniibacteriota</taxon>
    </lineage>
</organism>